<evidence type="ECO:0000313" key="4">
    <source>
        <dbReference type="EMBL" id="HJD31326.1"/>
    </source>
</evidence>
<dbReference type="EMBL" id="DWUW01000148">
    <property type="protein sequence ID" value="HJD31326.1"/>
    <property type="molecule type" value="Genomic_DNA"/>
</dbReference>
<dbReference type="PANTHER" id="PTHR33392:SF6">
    <property type="entry name" value="POLYISOPRENYL-TEICHOIC ACID--PEPTIDOGLYCAN TEICHOIC ACID TRANSFERASE TAGU"/>
    <property type="match status" value="1"/>
</dbReference>
<keyword evidence="2" id="KW-0812">Transmembrane</keyword>
<dbReference type="NCBIfam" id="TIGR00350">
    <property type="entry name" value="lytR_cpsA_psr"/>
    <property type="match status" value="1"/>
</dbReference>
<reference evidence="4" key="2">
    <citation type="submission" date="2021-04" db="EMBL/GenBank/DDBJ databases">
        <authorList>
            <person name="Gilroy R."/>
        </authorList>
    </citation>
    <scope>NUCLEOTIDE SEQUENCE</scope>
    <source>
        <strain evidence="4">ChiHjej8B7-25341</strain>
    </source>
</reference>
<name>A0A9D2R0C3_9FIRM</name>
<proteinExistence type="inferred from homology"/>
<dbReference type="InterPro" id="IPR050922">
    <property type="entry name" value="LytR/CpsA/Psr_CW_biosynth"/>
</dbReference>
<gene>
    <name evidence="4" type="ORF">H9912_05225</name>
</gene>
<evidence type="ECO:0000256" key="2">
    <source>
        <dbReference type="SAM" id="Phobius"/>
    </source>
</evidence>
<keyword evidence="2" id="KW-1133">Transmembrane helix</keyword>
<comment type="caution">
    <text evidence="4">The sequence shown here is derived from an EMBL/GenBank/DDBJ whole genome shotgun (WGS) entry which is preliminary data.</text>
</comment>
<dbReference type="Gene3D" id="3.40.630.190">
    <property type="entry name" value="LCP protein"/>
    <property type="match status" value="1"/>
</dbReference>
<protein>
    <submittedName>
        <fullName evidence="4">LCP family protein</fullName>
    </submittedName>
</protein>
<dbReference type="Proteomes" id="UP000823851">
    <property type="component" value="Unassembled WGS sequence"/>
</dbReference>
<comment type="similarity">
    <text evidence="1">Belongs to the LytR/CpsA/Psr (LCP) family.</text>
</comment>
<evidence type="ECO:0000256" key="1">
    <source>
        <dbReference type="ARBA" id="ARBA00006068"/>
    </source>
</evidence>
<accession>A0A9D2R0C3</accession>
<feature type="domain" description="Cell envelope-related transcriptional attenuator" evidence="3">
    <location>
        <begin position="123"/>
        <end position="288"/>
    </location>
</feature>
<reference evidence="4" key="1">
    <citation type="journal article" date="2021" name="PeerJ">
        <title>Extensive microbial diversity within the chicken gut microbiome revealed by metagenomics and culture.</title>
        <authorList>
            <person name="Gilroy R."/>
            <person name="Ravi A."/>
            <person name="Getino M."/>
            <person name="Pursley I."/>
            <person name="Horton D.L."/>
            <person name="Alikhan N.F."/>
            <person name="Baker D."/>
            <person name="Gharbi K."/>
            <person name="Hall N."/>
            <person name="Watson M."/>
            <person name="Adriaenssens E.M."/>
            <person name="Foster-Nyarko E."/>
            <person name="Jarju S."/>
            <person name="Secka A."/>
            <person name="Antonio M."/>
            <person name="Oren A."/>
            <person name="Chaudhuri R.R."/>
            <person name="La Ragione R."/>
            <person name="Hildebrand F."/>
            <person name="Pallen M.J."/>
        </authorList>
    </citation>
    <scope>NUCLEOTIDE SEQUENCE</scope>
    <source>
        <strain evidence="4">ChiHjej8B7-25341</strain>
    </source>
</reference>
<dbReference type="InterPro" id="IPR004474">
    <property type="entry name" value="LytR_CpsA_psr"/>
</dbReference>
<sequence length="387" mass="42953">MEHTRRQRRKRTGKNRIRNRLLIALGVLIGLFFLGGVSLIAAWLILDHQGRTQLAARQEAVPEGMHQGFEADTEGEEPLRTGELRYQGKTYAYKNDVMTFLIMGIDKTGQMEASEDLYEGGQADALFLMVLDPGEKTIRIVGINRDTMTEISVFDRNGLYAGTQTAQIALAHAYGDGMEESCENTVEAVSRLFYGLPIHGYCALNMEVVNILNDAVGGVDVVIPESAAGADMGIDGERHKTGWEAGQQVHLMGDDAYTFIRYRDTDQAQSAEARLERQKTYLQAFAARAVDAVKNDITLPLTLYQAITPYMVTDITAQEAVHIAGEAVSYSFRSENVYSLQGEVKMGELFEEFYPDETALYELILQVFYEELPEENTATADSGLTNG</sequence>
<dbReference type="PANTHER" id="PTHR33392">
    <property type="entry name" value="POLYISOPRENYL-TEICHOIC ACID--PEPTIDOGLYCAN TEICHOIC ACID TRANSFERASE TAGU"/>
    <property type="match status" value="1"/>
</dbReference>
<evidence type="ECO:0000313" key="5">
    <source>
        <dbReference type="Proteomes" id="UP000823851"/>
    </source>
</evidence>
<evidence type="ECO:0000259" key="3">
    <source>
        <dbReference type="Pfam" id="PF03816"/>
    </source>
</evidence>
<dbReference type="AlphaFoldDB" id="A0A9D2R0C3"/>
<keyword evidence="2" id="KW-0472">Membrane</keyword>
<feature type="transmembrane region" description="Helical" evidence="2">
    <location>
        <begin position="21"/>
        <end position="46"/>
    </location>
</feature>
<organism evidence="4 5">
    <name type="scientific">Candidatus Eisenbergiella stercorigallinarum</name>
    <dbReference type="NCBI Taxonomy" id="2838557"/>
    <lineage>
        <taxon>Bacteria</taxon>
        <taxon>Bacillati</taxon>
        <taxon>Bacillota</taxon>
        <taxon>Clostridia</taxon>
        <taxon>Lachnospirales</taxon>
        <taxon>Lachnospiraceae</taxon>
        <taxon>Eisenbergiella</taxon>
    </lineage>
</organism>
<dbReference type="Pfam" id="PF03816">
    <property type="entry name" value="LytR_cpsA_psr"/>
    <property type="match status" value="1"/>
</dbReference>